<comment type="caution">
    <text evidence="1">The sequence shown here is derived from an EMBL/GenBank/DDBJ whole genome shotgun (WGS) entry which is preliminary data.</text>
</comment>
<sequence length="175" mass="19777">MPKFDDFFATTADQFPPELRAAIESAPLPGLTDGPQHADLENLLGRPDACRMTTPSGDSPLPPLVLSGLWLLAGDLDRSHSISQNEPSSQGSFWHGIMHRREGDYSNAAYWFRRVRSSPVFESLAEIYPEQYSDPYEFNDAVAAAVRQRDEDRVSELQHVQWTEWQLLLQECMPA</sequence>
<dbReference type="Proteomes" id="UP000536179">
    <property type="component" value="Unassembled WGS sequence"/>
</dbReference>
<keyword evidence="2" id="KW-1185">Reference proteome</keyword>
<proteinExistence type="predicted"/>
<gene>
    <name evidence="1" type="ORF">FHS27_000607</name>
</gene>
<protein>
    <submittedName>
        <fullName evidence="1">Uncharacterized protein</fullName>
    </submittedName>
</protein>
<reference evidence="1 2" key="1">
    <citation type="submission" date="2020-08" db="EMBL/GenBank/DDBJ databases">
        <title>Genomic Encyclopedia of Type Strains, Phase III (KMG-III): the genomes of soil and plant-associated and newly described type strains.</title>
        <authorList>
            <person name="Whitman W."/>
        </authorList>
    </citation>
    <scope>NUCLEOTIDE SEQUENCE [LARGE SCALE GENOMIC DNA]</scope>
    <source>
        <strain evidence="1 2">CECT 8075</strain>
    </source>
</reference>
<dbReference type="EMBL" id="JACHXU010000002">
    <property type="protein sequence ID" value="MBB3204840.1"/>
    <property type="molecule type" value="Genomic_DNA"/>
</dbReference>
<dbReference type="RefSeq" id="WP_184301508.1">
    <property type="nucleotide sequence ID" value="NZ_JACHXU010000002.1"/>
</dbReference>
<name>A0A7W5DUK3_9BACT</name>
<dbReference type="AlphaFoldDB" id="A0A7W5DUK3"/>
<evidence type="ECO:0000313" key="2">
    <source>
        <dbReference type="Proteomes" id="UP000536179"/>
    </source>
</evidence>
<organism evidence="1 2">
    <name type="scientific">Aporhodopirellula rubra</name>
    <dbReference type="NCBI Taxonomy" id="980271"/>
    <lineage>
        <taxon>Bacteria</taxon>
        <taxon>Pseudomonadati</taxon>
        <taxon>Planctomycetota</taxon>
        <taxon>Planctomycetia</taxon>
        <taxon>Pirellulales</taxon>
        <taxon>Pirellulaceae</taxon>
        <taxon>Aporhodopirellula</taxon>
    </lineage>
</organism>
<evidence type="ECO:0000313" key="1">
    <source>
        <dbReference type="EMBL" id="MBB3204840.1"/>
    </source>
</evidence>
<accession>A0A7W5DUK3</accession>